<gene>
    <name evidence="1" type="ORF">G2W53_003822</name>
</gene>
<comment type="caution">
    <text evidence="1">The sequence shown here is derived from an EMBL/GenBank/DDBJ whole genome shotgun (WGS) entry which is preliminary data.</text>
</comment>
<evidence type="ECO:0000313" key="2">
    <source>
        <dbReference type="Proteomes" id="UP000634136"/>
    </source>
</evidence>
<dbReference type="AlphaFoldDB" id="A0A834XAT4"/>
<reference evidence="1" key="1">
    <citation type="submission" date="2020-09" db="EMBL/GenBank/DDBJ databases">
        <title>Genome-Enabled Discovery of Anthraquinone Biosynthesis in Senna tora.</title>
        <authorList>
            <person name="Kang S.-H."/>
            <person name="Pandey R.P."/>
            <person name="Lee C.-M."/>
            <person name="Sim J.-S."/>
            <person name="Jeong J.-T."/>
            <person name="Choi B.-S."/>
            <person name="Jung M."/>
            <person name="Ginzburg D."/>
            <person name="Zhao K."/>
            <person name="Won S.Y."/>
            <person name="Oh T.-J."/>
            <person name="Yu Y."/>
            <person name="Kim N.-H."/>
            <person name="Lee O.R."/>
            <person name="Lee T.-H."/>
            <person name="Bashyal P."/>
            <person name="Kim T.-S."/>
            <person name="Lee W.-H."/>
            <person name="Kawkins C."/>
            <person name="Kim C.-K."/>
            <person name="Kim J.S."/>
            <person name="Ahn B.O."/>
            <person name="Rhee S.Y."/>
            <person name="Sohng J.K."/>
        </authorList>
    </citation>
    <scope>NUCLEOTIDE SEQUENCE</scope>
    <source>
        <tissue evidence="1">Leaf</tissue>
    </source>
</reference>
<organism evidence="1 2">
    <name type="scientific">Senna tora</name>
    <dbReference type="NCBI Taxonomy" id="362788"/>
    <lineage>
        <taxon>Eukaryota</taxon>
        <taxon>Viridiplantae</taxon>
        <taxon>Streptophyta</taxon>
        <taxon>Embryophyta</taxon>
        <taxon>Tracheophyta</taxon>
        <taxon>Spermatophyta</taxon>
        <taxon>Magnoliopsida</taxon>
        <taxon>eudicotyledons</taxon>
        <taxon>Gunneridae</taxon>
        <taxon>Pentapetalae</taxon>
        <taxon>rosids</taxon>
        <taxon>fabids</taxon>
        <taxon>Fabales</taxon>
        <taxon>Fabaceae</taxon>
        <taxon>Caesalpinioideae</taxon>
        <taxon>Cassia clade</taxon>
        <taxon>Senna</taxon>
    </lineage>
</organism>
<proteinExistence type="predicted"/>
<dbReference type="Proteomes" id="UP000634136">
    <property type="component" value="Unassembled WGS sequence"/>
</dbReference>
<dbReference type="EMBL" id="JAAIUW010000002">
    <property type="protein sequence ID" value="KAF7841524.1"/>
    <property type="molecule type" value="Genomic_DNA"/>
</dbReference>
<sequence>MSLDKNLDIFHATRSPVRALIPLILPNTMRSDRVNLLAQNTFDLYFANSSKIQSRFLVPNVLRHDFTLVPCDHESHSRIKSNLISKYNVK</sequence>
<keyword evidence="2" id="KW-1185">Reference proteome</keyword>
<protein>
    <submittedName>
        <fullName evidence="1">Uncharacterized protein</fullName>
    </submittedName>
</protein>
<evidence type="ECO:0000313" key="1">
    <source>
        <dbReference type="EMBL" id="KAF7841524.1"/>
    </source>
</evidence>
<name>A0A834XAT4_9FABA</name>
<accession>A0A834XAT4</accession>